<feature type="domain" description="AAA" evidence="17">
    <location>
        <begin position="546"/>
        <end position="657"/>
    </location>
</feature>
<dbReference type="PANTHER" id="PTHR32309">
    <property type="entry name" value="TYROSINE-PROTEIN KINASE"/>
    <property type="match status" value="1"/>
</dbReference>
<organism evidence="19 20">
    <name type="scientific">Leminorella grimontii</name>
    <dbReference type="NCBI Taxonomy" id="82981"/>
    <lineage>
        <taxon>Bacteria</taxon>
        <taxon>Pseudomonadati</taxon>
        <taxon>Pseudomonadota</taxon>
        <taxon>Gammaproteobacteria</taxon>
        <taxon>Enterobacterales</taxon>
        <taxon>Budviciaceae</taxon>
        <taxon>Leminorella</taxon>
    </lineage>
</organism>
<dbReference type="InterPro" id="IPR003856">
    <property type="entry name" value="LPS_length_determ_N"/>
</dbReference>
<evidence type="ECO:0000256" key="2">
    <source>
        <dbReference type="ARBA" id="ARBA00008883"/>
    </source>
</evidence>
<keyword evidence="4" id="KW-0997">Cell inner membrane</keyword>
<dbReference type="AlphaFoldDB" id="A0AAV5N005"/>
<evidence type="ECO:0000256" key="7">
    <source>
        <dbReference type="ARBA" id="ARBA00022741"/>
    </source>
</evidence>
<comment type="catalytic activity">
    <reaction evidence="13">
        <text>L-tyrosyl-[protein] + ATP = O-phospho-L-tyrosyl-[protein] + ADP + H(+)</text>
        <dbReference type="Rhea" id="RHEA:10596"/>
        <dbReference type="Rhea" id="RHEA-COMP:10136"/>
        <dbReference type="Rhea" id="RHEA-COMP:20101"/>
        <dbReference type="ChEBI" id="CHEBI:15378"/>
        <dbReference type="ChEBI" id="CHEBI:30616"/>
        <dbReference type="ChEBI" id="CHEBI:46858"/>
        <dbReference type="ChEBI" id="CHEBI:61978"/>
        <dbReference type="ChEBI" id="CHEBI:456216"/>
    </reaction>
</comment>
<evidence type="ECO:0000256" key="11">
    <source>
        <dbReference type="ARBA" id="ARBA00023136"/>
    </source>
</evidence>
<name>A0AAV5N005_9GAMM</name>
<keyword evidence="12" id="KW-0829">Tyrosine-protein kinase</keyword>
<dbReference type="GO" id="GO:0004713">
    <property type="term" value="F:protein tyrosine kinase activity"/>
    <property type="evidence" value="ECO:0007669"/>
    <property type="project" value="UniProtKB-KW"/>
</dbReference>
<evidence type="ECO:0000256" key="12">
    <source>
        <dbReference type="ARBA" id="ARBA00023137"/>
    </source>
</evidence>
<feature type="coiled-coil region" evidence="14">
    <location>
        <begin position="271"/>
        <end position="305"/>
    </location>
</feature>
<evidence type="ECO:0000256" key="6">
    <source>
        <dbReference type="ARBA" id="ARBA00022692"/>
    </source>
</evidence>
<evidence type="ECO:0000259" key="17">
    <source>
        <dbReference type="Pfam" id="PF13614"/>
    </source>
</evidence>
<evidence type="ECO:0000256" key="1">
    <source>
        <dbReference type="ARBA" id="ARBA00004429"/>
    </source>
</evidence>
<dbReference type="Pfam" id="PF02706">
    <property type="entry name" value="Wzz"/>
    <property type="match status" value="1"/>
</dbReference>
<keyword evidence="14" id="KW-0175">Coiled coil</keyword>
<comment type="caution">
    <text evidence="19">The sequence shown here is derived from an EMBL/GenBank/DDBJ whole genome shotgun (WGS) entry which is preliminary data.</text>
</comment>
<keyword evidence="7" id="KW-0547">Nucleotide-binding</keyword>
<dbReference type="GO" id="GO:0005886">
    <property type="term" value="C:plasma membrane"/>
    <property type="evidence" value="ECO:0007669"/>
    <property type="project" value="UniProtKB-SubCell"/>
</dbReference>
<evidence type="ECO:0000259" key="16">
    <source>
        <dbReference type="Pfam" id="PF02706"/>
    </source>
</evidence>
<gene>
    <name evidence="19" type="primary">etk</name>
    <name evidence="19" type="ORF">SOASR030_09850</name>
</gene>
<evidence type="ECO:0000256" key="8">
    <source>
        <dbReference type="ARBA" id="ARBA00022777"/>
    </source>
</evidence>
<feature type="transmembrane region" description="Helical" evidence="15">
    <location>
        <begin position="33"/>
        <end position="53"/>
    </location>
</feature>
<evidence type="ECO:0000256" key="3">
    <source>
        <dbReference type="ARBA" id="ARBA00022475"/>
    </source>
</evidence>
<keyword evidence="5" id="KW-0808">Transferase</keyword>
<keyword evidence="20" id="KW-1185">Reference proteome</keyword>
<evidence type="ECO:0000313" key="19">
    <source>
        <dbReference type="EMBL" id="GKX54873.1"/>
    </source>
</evidence>
<protein>
    <submittedName>
        <fullName evidence="19">Tyrosine-protein kinase etk</fullName>
    </submittedName>
</protein>
<dbReference type="NCBIfam" id="TIGR01007">
    <property type="entry name" value="eps_fam"/>
    <property type="match status" value="1"/>
</dbReference>
<dbReference type="InterPro" id="IPR005702">
    <property type="entry name" value="Wzc-like_C"/>
</dbReference>
<dbReference type="InterPro" id="IPR032807">
    <property type="entry name" value="GNVR"/>
</dbReference>
<evidence type="ECO:0000256" key="14">
    <source>
        <dbReference type="SAM" id="Coils"/>
    </source>
</evidence>
<comment type="similarity">
    <text evidence="2">Belongs to the etk/wzc family.</text>
</comment>
<feature type="domain" description="Tyrosine-protein kinase G-rich" evidence="18">
    <location>
        <begin position="370"/>
        <end position="448"/>
    </location>
</feature>
<evidence type="ECO:0000256" key="5">
    <source>
        <dbReference type="ARBA" id="ARBA00022679"/>
    </source>
</evidence>
<dbReference type="FunFam" id="3.40.50.300:FF:000527">
    <property type="entry name" value="Tyrosine-protein kinase etk"/>
    <property type="match status" value="1"/>
</dbReference>
<dbReference type="EMBL" id="BRLH01000001">
    <property type="protein sequence ID" value="GKX54873.1"/>
    <property type="molecule type" value="Genomic_DNA"/>
</dbReference>
<evidence type="ECO:0000259" key="18">
    <source>
        <dbReference type="Pfam" id="PF13807"/>
    </source>
</evidence>
<comment type="subcellular location">
    <subcellularLocation>
        <location evidence="1">Cell inner membrane</location>
        <topology evidence="1">Multi-pass membrane protein</topology>
    </subcellularLocation>
</comment>
<reference evidence="19" key="1">
    <citation type="submission" date="2022-06" db="EMBL/GenBank/DDBJ databases">
        <title>Draft genome sequences of Leminorella grimontii str. JCM5902.</title>
        <authorList>
            <person name="Wakabayashi Y."/>
            <person name="Kojima K."/>
        </authorList>
    </citation>
    <scope>NUCLEOTIDE SEQUENCE</scope>
    <source>
        <strain evidence="19">JCM 5902</strain>
    </source>
</reference>
<keyword evidence="6 15" id="KW-0812">Transmembrane</keyword>
<keyword evidence="10 15" id="KW-1133">Transmembrane helix</keyword>
<dbReference type="GO" id="GO:0042802">
    <property type="term" value="F:identical protein binding"/>
    <property type="evidence" value="ECO:0007669"/>
    <property type="project" value="UniProtKB-ARBA"/>
</dbReference>
<feature type="transmembrane region" description="Helical" evidence="15">
    <location>
        <begin position="427"/>
        <end position="451"/>
    </location>
</feature>
<keyword evidence="8 19" id="KW-0418">Kinase</keyword>
<dbReference type="GO" id="GO:0005524">
    <property type="term" value="F:ATP binding"/>
    <property type="evidence" value="ECO:0007669"/>
    <property type="project" value="UniProtKB-KW"/>
</dbReference>
<evidence type="ECO:0000256" key="13">
    <source>
        <dbReference type="ARBA" id="ARBA00053015"/>
    </source>
</evidence>
<accession>A0AAV5N005</accession>
<dbReference type="Pfam" id="PF13807">
    <property type="entry name" value="GNVR"/>
    <property type="match status" value="1"/>
</dbReference>
<feature type="domain" description="Polysaccharide chain length determinant N-terminal" evidence="16">
    <location>
        <begin position="18"/>
        <end position="109"/>
    </location>
</feature>
<keyword evidence="9" id="KW-0067">ATP-binding</keyword>
<evidence type="ECO:0000256" key="10">
    <source>
        <dbReference type="ARBA" id="ARBA00022989"/>
    </source>
</evidence>
<dbReference type="Proteomes" id="UP001058124">
    <property type="component" value="Unassembled WGS sequence"/>
</dbReference>
<sequence>MLIMSTEATTRLEPPFSQEIDLVALIATLAERWIFIFCVTAAFVAGAVLYALMATPVYRADALVQVEQRQDSVILKNLNQMFSDGQVSAAPDIQILQSRMILGQTVDDLNLRYEVRPDYFPLWGKGWAKLMGKRAGTLSVSYLRLPDEQESVLKIDVNAEQKGSYRLRFNGVELEGRVGELVESGGVGINVASIDVQESTVFNVAYLTRQEAIHRLQQQFVVTDRGKDSGMLQLALTGEEPGRIETILNSIMDNYLTQSIARQAARDSKSLSFLQQLLPRVRSELDAAEDKLNQYRQQKDSVDLNLEAQSVLAQTVNIENQLNELTFREAEIAQLYKKNHPAYKSLMEKKLTLEQEKQRLNERVSAMPATQQEVLRLSRDVESGRAIYMQLLKRQQELNIAKSSAIGNVRIIDSALSYPAPIRPKKALVVALGFIMGLVVSAGIVLMRMVLNKGIESPEQLEERGINVYASVPFSDIVKKKEPRRHRWFMRKAKVGNLPPRGLLAATHPLDLSIEAIRGLRTSLHFAMIEARNGVLMISGLTPECGKTFISSNLAASVALAGKKVLYIDADMRKGYAHTLFNVGNGVGLSDVLSGKCVLDAVLQHIEPGGFDFISRGQTPPNPSELLMLGGLESLLRQVGERYDIVIVDTPPVLPVTDSAIIGRFAGTTLLVARFGVNTIKEVEAGIGRLTQSGVEVKGIILNGVIKKKSDYYKYSYSVNAN</sequence>
<dbReference type="InterPro" id="IPR050445">
    <property type="entry name" value="Bact_polysacc_biosynth/exp"/>
</dbReference>
<dbReference type="CDD" id="cd05387">
    <property type="entry name" value="BY-kinase"/>
    <property type="match status" value="1"/>
</dbReference>
<evidence type="ECO:0000256" key="4">
    <source>
        <dbReference type="ARBA" id="ARBA00022519"/>
    </source>
</evidence>
<proteinExistence type="inferred from homology"/>
<dbReference type="Gene3D" id="3.40.50.300">
    <property type="entry name" value="P-loop containing nucleotide triphosphate hydrolases"/>
    <property type="match status" value="1"/>
</dbReference>
<dbReference type="Pfam" id="PF23607">
    <property type="entry name" value="WZC_N"/>
    <property type="match status" value="1"/>
</dbReference>
<dbReference type="InterPro" id="IPR025669">
    <property type="entry name" value="AAA_dom"/>
</dbReference>
<keyword evidence="3" id="KW-1003">Cell membrane</keyword>
<keyword evidence="11 15" id="KW-0472">Membrane</keyword>
<dbReference type="InterPro" id="IPR027417">
    <property type="entry name" value="P-loop_NTPase"/>
</dbReference>
<evidence type="ECO:0000256" key="9">
    <source>
        <dbReference type="ARBA" id="ARBA00022840"/>
    </source>
</evidence>
<dbReference type="PANTHER" id="PTHR32309:SF32">
    <property type="entry name" value="TYROSINE-PROTEIN KINASE ETK-RELATED"/>
    <property type="match status" value="1"/>
</dbReference>
<evidence type="ECO:0000313" key="20">
    <source>
        <dbReference type="Proteomes" id="UP001058124"/>
    </source>
</evidence>
<dbReference type="Pfam" id="PF13614">
    <property type="entry name" value="AAA_31"/>
    <property type="match status" value="1"/>
</dbReference>
<dbReference type="SUPFAM" id="SSF52540">
    <property type="entry name" value="P-loop containing nucleoside triphosphate hydrolases"/>
    <property type="match status" value="1"/>
</dbReference>
<evidence type="ECO:0000256" key="15">
    <source>
        <dbReference type="SAM" id="Phobius"/>
    </source>
</evidence>